<proteinExistence type="predicted"/>
<evidence type="ECO:0000313" key="1">
    <source>
        <dbReference type="EMBL" id="CAG8749446.1"/>
    </source>
</evidence>
<dbReference type="EMBL" id="CAJVPT010052345">
    <property type="protein sequence ID" value="CAG8749446.1"/>
    <property type="molecule type" value="Genomic_DNA"/>
</dbReference>
<feature type="non-terminal residue" evidence="1">
    <location>
        <position position="1"/>
    </location>
</feature>
<organism evidence="1 2">
    <name type="scientific">Acaulospora colombiana</name>
    <dbReference type="NCBI Taxonomy" id="27376"/>
    <lineage>
        <taxon>Eukaryota</taxon>
        <taxon>Fungi</taxon>
        <taxon>Fungi incertae sedis</taxon>
        <taxon>Mucoromycota</taxon>
        <taxon>Glomeromycotina</taxon>
        <taxon>Glomeromycetes</taxon>
        <taxon>Diversisporales</taxon>
        <taxon>Acaulosporaceae</taxon>
        <taxon>Acaulospora</taxon>
    </lineage>
</organism>
<protein>
    <submittedName>
        <fullName evidence="1">17309_t:CDS:1</fullName>
    </submittedName>
</protein>
<gene>
    <name evidence="1" type="ORF">ACOLOM_LOCUS12625</name>
</gene>
<reference evidence="1" key="1">
    <citation type="submission" date="2021-06" db="EMBL/GenBank/DDBJ databases">
        <authorList>
            <person name="Kallberg Y."/>
            <person name="Tangrot J."/>
            <person name="Rosling A."/>
        </authorList>
    </citation>
    <scope>NUCLEOTIDE SEQUENCE</scope>
    <source>
        <strain evidence="1">CL356</strain>
    </source>
</reference>
<evidence type="ECO:0000313" key="2">
    <source>
        <dbReference type="Proteomes" id="UP000789525"/>
    </source>
</evidence>
<keyword evidence="2" id="KW-1185">Reference proteome</keyword>
<name>A0ACA9QFV7_9GLOM</name>
<dbReference type="Proteomes" id="UP000789525">
    <property type="component" value="Unassembled WGS sequence"/>
</dbReference>
<accession>A0ACA9QFV7</accession>
<comment type="caution">
    <text evidence="1">The sequence shown here is derived from an EMBL/GenBank/DDBJ whole genome shotgun (WGS) entry which is preliminary data.</text>
</comment>
<sequence>PIAAENGADRRRLFLLIAATTFLPVPPSRSLSVTPPAVALVERSCAGIKEVSLSGPNANRWYALALVATGGYDDGGRAGWEEDLVWYRTACTSSTTSGWKQKKRMFVLPGRGEERQDGRQPFAISGQEDE</sequence>